<reference evidence="1" key="1">
    <citation type="submission" date="2022-07" db="EMBL/GenBank/DDBJ databases">
        <title>Taxonomy of Novel Oxalotrophic and Methylotrophic Bacteria.</title>
        <authorList>
            <person name="Sahin N."/>
            <person name="Tani A."/>
        </authorList>
    </citation>
    <scope>NUCLEOTIDE SEQUENCE</scope>
    <source>
        <strain evidence="1">AM327</strain>
    </source>
</reference>
<gene>
    <name evidence="1" type="ORF">NBRC110019_29520</name>
</gene>
<organism evidence="1 2">
    <name type="scientific">Neptunitalea chrysea</name>
    <dbReference type="NCBI Taxonomy" id="1647581"/>
    <lineage>
        <taxon>Bacteria</taxon>
        <taxon>Pseudomonadati</taxon>
        <taxon>Bacteroidota</taxon>
        <taxon>Flavobacteriia</taxon>
        <taxon>Flavobacteriales</taxon>
        <taxon>Flavobacteriaceae</taxon>
        <taxon>Neptunitalea</taxon>
    </lineage>
</organism>
<protein>
    <submittedName>
        <fullName evidence="1">Uncharacterized protein</fullName>
    </submittedName>
</protein>
<keyword evidence="2" id="KW-1185">Reference proteome</keyword>
<dbReference type="EMBL" id="BRVP01000028">
    <property type="protein sequence ID" value="GLB53911.1"/>
    <property type="molecule type" value="Genomic_DNA"/>
</dbReference>
<comment type="caution">
    <text evidence="1">The sequence shown here is derived from an EMBL/GenBank/DDBJ whole genome shotgun (WGS) entry which is preliminary data.</text>
</comment>
<sequence length="150" mass="17011">MSSLASFGQIKVADKTTESWKTIGSVGAMGSANTILERSGDLIKLTFRDIRFTQLKVYEEVTFKDVDNAFENLYSVIMDALENMPEENITLKLPDGDLVLRFEKSFGKVNMNFVYFVSGVQEPAMSEYLTEKKVNKLFGKSTKKKKKKKK</sequence>
<evidence type="ECO:0000313" key="2">
    <source>
        <dbReference type="Proteomes" id="UP001143545"/>
    </source>
</evidence>
<proteinExistence type="predicted"/>
<accession>A0A9W6B6S0</accession>
<evidence type="ECO:0000313" key="1">
    <source>
        <dbReference type="EMBL" id="GLB53911.1"/>
    </source>
</evidence>
<dbReference type="Proteomes" id="UP001143545">
    <property type="component" value="Unassembled WGS sequence"/>
</dbReference>
<name>A0A9W6B6S0_9FLAO</name>
<dbReference type="AlphaFoldDB" id="A0A9W6B6S0"/>